<feature type="transmembrane region" description="Helical" evidence="1">
    <location>
        <begin position="305"/>
        <end position="323"/>
    </location>
</feature>
<dbReference type="Pfam" id="PF05940">
    <property type="entry name" value="NnrS"/>
    <property type="match status" value="1"/>
</dbReference>
<evidence type="ECO:0000313" key="2">
    <source>
        <dbReference type="EMBL" id="MCC6070356.1"/>
    </source>
</evidence>
<reference evidence="2 3" key="1">
    <citation type="submission" date="2021-11" db="EMBL/GenBank/DDBJ databases">
        <authorList>
            <person name="Huq M.A."/>
        </authorList>
    </citation>
    <scope>NUCLEOTIDE SEQUENCE [LARGE SCALE GENOMIC DNA]</scope>
    <source>
        <strain evidence="2 3">MAHUQ-52</strain>
    </source>
</reference>
<feature type="transmembrane region" description="Helical" evidence="1">
    <location>
        <begin position="274"/>
        <end position="299"/>
    </location>
</feature>
<feature type="transmembrane region" description="Helical" evidence="1">
    <location>
        <begin position="335"/>
        <end position="357"/>
    </location>
</feature>
<evidence type="ECO:0000256" key="1">
    <source>
        <dbReference type="SAM" id="Phobius"/>
    </source>
</evidence>
<feature type="transmembrane region" description="Helical" evidence="1">
    <location>
        <begin position="223"/>
        <end position="239"/>
    </location>
</feature>
<comment type="caution">
    <text evidence="2">The sequence shown here is derived from an EMBL/GenBank/DDBJ whole genome shotgun (WGS) entry which is preliminary data.</text>
</comment>
<keyword evidence="1" id="KW-0472">Membrane</keyword>
<feature type="transmembrane region" description="Helical" evidence="1">
    <location>
        <begin position="369"/>
        <end position="392"/>
    </location>
</feature>
<gene>
    <name evidence="2" type="ORF">LMJ30_05195</name>
</gene>
<name>A0ABS8IPK8_9BURK</name>
<keyword evidence="1" id="KW-1133">Transmembrane helix</keyword>
<dbReference type="Proteomes" id="UP001198701">
    <property type="component" value="Unassembled WGS sequence"/>
</dbReference>
<protein>
    <submittedName>
        <fullName evidence="2">NnrS family protein</fullName>
    </submittedName>
</protein>
<feature type="transmembrane region" description="Helical" evidence="1">
    <location>
        <begin position="245"/>
        <end position="262"/>
    </location>
</feature>
<feature type="transmembrane region" description="Helical" evidence="1">
    <location>
        <begin position="32"/>
        <end position="50"/>
    </location>
</feature>
<dbReference type="InterPro" id="IPR010266">
    <property type="entry name" value="NnrS"/>
</dbReference>
<keyword evidence="1" id="KW-0812">Transmembrane</keyword>
<dbReference type="EMBL" id="JAJHPV010000009">
    <property type="protein sequence ID" value="MCC6070356.1"/>
    <property type="molecule type" value="Genomic_DNA"/>
</dbReference>
<dbReference type="RefSeq" id="WP_229431283.1">
    <property type="nucleotide sequence ID" value="NZ_JAJHPV010000009.1"/>
</dbReference>
<feature type="transmembrane region" description="Helical" evidence="1">
    <location>
        <begin position="121"/>
        <end position="139"/>
    </location>
</feature>
<accession>A0ABS8IPK8</accession>
<proteinExistence type="predicted"/>
<feature type="transmembrane region" description="Helical" evidence="1">
    <location>
        <begin position="70"/>
        <end position="91"/>
    </location>
</feature>
<feature type="transmembrane region" description="Helical" evidence="1">
    <location>
        <begin position="181"/>
        <end position="202"/>
    </location>
</feature>
<feature type="transmembrane region" description="Helical" evidence="1">
    <location>
        <begin position="151"/>
        <end position="175"/>
    </location>
</feature>
<organism evidence="2 3">
    <name type="scientific">Massilia agrisoli</name>
    <dbReference type="NCBI Taxonomy" id="2892444"/>
    <lineage>
        <taxon>Bacteria</taxon>
        <taxon>Pseudomonadati</taxon>
        <taxon>Pseudomonadota</taxon>
        <taxon>Betaproteobacteria</taxon>
        <taxon>Burkholderiales</taxon>
        <taxon>Oxalobacteraceae</taxon>
        <taxon>Telluria group</taxon>
        <taxon>Massilia</taxon>
    </lineage>
</organism>
<keyword evidence="3" id="KW-1185">Reference proteome</keyword>
<evidence type="ECO:0000313" key="3">
    <source>
        <dbReference type="Proteomes" id="UP001198701"/>
    </source>
</evidence>
<sequence length="401" mass="42586">MSLLTIEEPAAEARHPLWAGGHAFWALGFRPFYVLAAALAVLAVPAWLSHYLGWLVWSPNITLAWHMHEMVFGFAIAVVVGFLLTAVRAWTGLWTPRGMHLAGLALLWTLGRVTMLTGPAWLAAVIDLSFLPLAAWSLYRVLHRAGNKRNMFLVGLLALLALANGVFHAAAMGLVPLSVFAPIHAAILLVVIIESVIGGRVIPMFTDNGAPGTPKSVVRPRNDKIALAVVAAAAAGWVFGAPGPLMAALALVASVATAIRLAGWRPYRSVRVPLLWILHLSYAWIPIGFLMLGLAALGVGTASTALHALAVGSMAGLIVGMITRTTLGHTGRKLVAGRAEVAMYALIQAGAVIRVAAGMAPPEWRASLLTVSGACWSLSFALLLLVYAPYLWRARIDGKEG</sequence>